<keyword evidence="4" id="KW-0479">Metal-binding</keyword>
<keyword evidence="3" id="KW-0349">Heme</keyword>
<dbReference type="InterPro" id="IPR036396">
    <property type="entry name" value="Cyt_P450_sf"/>
</dbReference>
<proteinExistence type="inferred from homology"/>
<keyword evidence="9" id="KW-1185">Reference proteome</keyword>
<comment type="caution">
    <text evidence="8">The sequence shown here is derived from an EMBL/GenBank/DDBJ whole genome shotgun (WGS) entry which is preliminary data.</text>
</comment>
<dbReference type="Proteomes" id="UP001498398">
    <property type="component" value="Unassembled WGS sequence"/>
</dbReference>
<keyword evidence="6" id="KW-0408">Iron</keyword>
<evidence type="ECO:0000256" key="7">
    <source>
        <dbReference type="ARBA" id="ARBA00023033"/>
    </source>
</evidence>
<evidence type="ECO:0000256" key="3">
    <source>
        <dbReference type="ARBA" id="ARBA00022617"/>
    </source>
</evidence>
<organism evidence="8 9">
    <name type="scientific">Marasmiellus scandens</name>
    <dbReference type="NCBI Taxonomy" id="2682957"/>
    <lineage>
        <taxon>Eukaryota</taxon>
        <taxon>Fungi</taxon>
        <taxon>Dikarya</taxon>
        <taxon>Basidiomycota</taxon>
        <taxon>Agaricomycotina</taxon>
        <taxon>Agaricomycetes</taxon>
        <taxon>Agaricomycetidae</taxon>
        <taxon>Agaricales</taxon>
        <taxon>Marasmiineae</taxon>
        <taxon>Omphalotaceae</taxon>
        <taxon>Marasmiellus</taxon>
    </lineage>
</organism>
<reference evidence="8 9" key="1">
    <citation type="submission" date="2024-01" db="EMBL/GenBank/DDBJ databases">
        <title>A draft genome for the cacao thread blight pathogen Marasmiellus scandens.</title>
        <authorList>
            <person name="Baruah I.K."/>
            <person name="Leung J."/>
            <person name="Bukari Y."/>
            <person name="Amoako-Attah I."/>
            <person name="Meinhardt L.W."/>
            <person name="Bailey B.A."/>
            <person name="Cohen S.P."/>
        </authorList>
    </citation>
    <scope>NUCLEOTIDE SEQUENCE [LARGE SCALE GENOMIC DNA]</scope>
    <source>
        <strain evidence="8 9">GH-19</strain>
    </source>
</reference>
<gene>
    <name evidence="8" type="ORF">VKT23_014506</name>
</gene>
<evidence type="ECO:0000313" key="8">
    <source>
        <dbReference type="EMBL" id="KAK7446300.1"/>
    </source>
</evidence>
<dbReference type="EMBL" id="JBANRG010000044">
    <property type="protein sequence ID" value="KAK7446300.1"/>
    <property type="molecule type" value="Genomic_DNA"/>
</dbReference>
<keyword evidence="5" id="KW-0560">Oxidoreductase</keyword>
<comment type="similarity">
    <text evidence="2">Belongs to the cytochrome P450 family.</text>
</comment>
<accession>A0ABR1J2V9</accession>
<comment type="cofactor">
    <cofactor evidence="1">
        <name>heme</name>
        <dbReference type="ChEBI" id="CHEBI:30413"/>
    </cofactor>
</comment>
<name>A0ABR1J2V9_9AGAR</name>
<dbReference type="PANTHER" id="PTHR46300">
    <property type="entry name" value="P450, PUTATIVE (EUROFUNG)-RELATED-RELATED"/>
    <property type="match status" value="1"/>
</dbReference>
<evidence type="ECO:0000256" key="5">
    <source>
        <dbReference type="ARBA" id="ARBA00023002"/>
    </source>
</evidence>
<sequence>MAGTVILSIAYGIDVQLENDKYVNIAEKALNAMASTGNAGSYFVDQIPLLKYLPESFPGAGFKTQAKEWNRAVSAMPHLPFEFAKNAKATGNAKDCIASRCLENMNSDPGFSEPVLRNVLSAMYAAGADTVCSS</sequence>
<evidence type="ECO:0000256" key="2">
    <source>
        <dbReference type="ARBA" id="ARBA00010617"/>
    </source>
</evidence>
<evidence type="ECO:0000313" key="9">
    <source>
        <dbReference type="Proteomes" id="UP001498398"/>
    </source>
</evidence>
<evidence type="ECO:0000256" key="4">
    <source>
        <dbReference type="ARBA" id="ARBA00022723"/>
    </source>
</evidence>
<evidence type="ECO:0000256" key="6">
    <source>
        <dbReference type="ARBA" id="ARBA00023004"/>
    </source>
</evidence>
<dbReference type="SUPFAM" id="SSF48264">
    <property type="entry name" value="Cytochrome P450"/>
    <property type="match status" value="1"/>
</dbReference>
<dbReference type="Gene3D" id="1.10.630.10">
    <property type="entry name" value="Cytochrome P450"/>
    <property type="match status" value="1"/>
</dbReference>
<dbReference type="PANTHER" id="PTHR46300:SF7">
    <property type="entry name" value="P450, PUTATIVE (EUROFUNG)-RELATED"/>
    <property type="match status" value="1"/>
</dbReference>
<dbReference type="InterPro" id="IPR050364">
    <property type="entry name" value="Cytochrome_P450_fung"/>
</dbReference>
<protein>
    <submittedName>
        <fullName evidence="8">Uncharacterized protein</fullName>
    </submittedName>
</protein>
<keyword evidence="7" id="KW-0503">Monooxygenase</keyword>
<evidence type="ECO:0000256" key="1">
    <source>
        <dbReference type="ARBA" id="ARBA00001971"/>
    </source>
</evidence>